<dbReference type="Proteomes" id="UP000789405">
    <property type="component" value="Unassembled WGS sequence"/>
</dbReference>
<gene>
    <name evidence="1" type="ORF">DERYTH_LOCUS9027</name>
</gene>
<dbReference type="AlphaFoldDB" id="A0A9N9GTG9"/>
<evidence type="ECO:0000313" key="2">
    <source>
        <dbReference type="Proteomes" id="UP000789405"/>
    </source>
</evidence>
<dbReference type="EMBL" id="CAJVPY010004810">
    <property type="protein sequence ID" value="CAG8628591.1"/>
    <property type="molecule type" value="Genomic_DNA"/>
</dbReference>
<protein>
    <submittedName>
        <fullName evidence="1">10467_t:CDS:1</fullName>
    </submittedName>
</protein>
<reference evidence="1" key="1">
    <citation type="submission" date="2021-06" db="EMBL/GenBank/DDBJ databases">
        <authorList>
            <person name="Kallberg Y."/>
            <person name="Tangrot J."/>
            <person name="Rosling A."/>
        </authorList>
    </citation>
    <scope>NUCLEOTIDE SEQUENCE</scope>
    <source>
        <strain evidence="1">MA453B</strain>
    </source>
</reference>
<comment type="caution">
    <text evidence="1">The sequence shown here is derived from an EMBL/GenBank/DDBJ whole genome shotgun (WGS) entry which is preliminary data.</text>
</comment>
<organism evidence="1 2">
    <name type="scientific">Dentiscutata erythropus</name>
    <dbReference type="NCBI Taxonomy" id="1348616"/>
    <lineage>
        <taxon>Eukaryota</taxon>
        <taxon>Fungi</taxon>
        <taxon>Fungi incertae sedis</taxon>
        <taxon>Mucoromycota</taxon>
        <taxon>Glomeromycotina</taxon>
        <taxon>Glomeromycetes</taxon>
        <taxon>Diversisporales</taxon>
        <taxon>Gigasporaceae</taxon>
        <taxon>Dentiscutata</taxon>
    </lineage>
</organism>
<accession>A0A9N9GTG9</accession>
<keyword evidence="2" id="KW-1185">Reference proteome</keyword>
<evidence type="ECO:0000313" key="1">
    <source>
        <dbReference type="EMBL" id="CAG8628591.1"/>
    </source>
</evidence>
<name>A0A9N9GTG9_9GLOM</name>
<proteinExistence type="predicted"/>
<sequence>MDSINNINIVSFIKLIGVENNEYMISDTNGTYNVGVEQMRTHNVEYDFHGNRNKKDELS</sequence>